<dbReference type="AlphaFoldDB" id="A0A165ZCT3"/>
<feature type="compositionally biased region" description="Basic residues" evidence="1">
    <location>
        <begin position="237"/>
        <end position="249"/>
    </location>
</feature>
<dbReference type="Proteomes" id="UP000076798">
    <property type="component" value="Unassembled WGS sequence"/>
</dbReference>
<dbReference type="Pfam" id="PF20411">
    <property type="entry name" value="DUF6697"/>
    <property type="match status" value="1"/>
</dbReference>
<organism evidence="3 4">
    <name type="scientific">Sistotremastrum suecicum HHB10207 ss-3</name>
    <dbReference type="NCBI Taxonomy" id="1314776"/>
    <lineage>
        <taxon>Eukaryota</taxon>
        <taxon>Fungi</taxon>
        <taxon>Dikarya</taxon>
        <taxon>Basidiomycota</taxon>
        <taxon>Agaricomycotina</taxon>
        <taxon>Agaricomycetes</taxon>
        <taxon>Sistotremastrales</taxon>
        <taxon>Sistotremastraceae</taxon>
        <taxon>Sistotremastrum</taxon>
    </lineage>
</organism>
<gene>
    <name evidence="3" type="ORF">SISSUDRAFT_309459</name>
</gene>
<feature type="region of interest" description="Disordered" evidence="1">
    <location>
        <begin position="1"/>
        <end position="32"/>
    </location>
</feature>
<evidence type="ECO:0000259" key="2">
    <source>
        <dbReference type="Pfam" id="PF20411"/>
    </source>
</evidence>
<evidence type="ECO:0000256" key="1">
    <source>
        <dbReference type="SAM" id="MobiDB-lite"/>
    </source>
</evidence>
<dbReference type="STRING" id="1314776.A0A165ZCT3"/>
<feature type="region of interest" description="Disordered" evidence="1">
    <location>
        <begin position="226"/>
        <end position="286"/>
    </location>
</feature>
<feature type="domain" description="DUF6697" evidence="2">
    <location>
        <begin position="58"/>
        <end position="225"/>
    </location>
</feature>
<reference evidence="3 4" key="1">
    <citation type="journal article" date="2016" name="Mol. Biol. Evol.">
        <title>Comparative Genomics of Early-Diverging Mushroom-Forming Fungi Provides Insights into the Origins of Lignocellulose Decay Capabilities.</title>
        <authorList>
            <person name="Nagy L.G."/>
            <person name="Riley R."/>
            <person name="Tritt A."/>
            <person name="Adam C."/>
            <person name="Daum C."/>
            <person name="Floudas D."/>
            <person name="Sun H."/>
            <person name="Yadav J.S."/>
            <person name="Pangilinan J."/>
            <person name="Larsson K.H."/>
            <person name="Matsuura K."/>
            <person name="Barry K."/>
            <person name="Labutti K."/>
            <person name="Kuo R."/>
            <person name="Ohm R.A."/>
            <person name="Bhattacharya S.S."/>
            <person name="Shirouzu T."/>
            <person name="Yoshinaga Y."/>
            <person name="Martin F.M."/>
            <person name="Grigoriev I.V."/>
            <person name="Hibbett D.S."/>
        </authorList>
    </citation>
    <scope>NUCLEOTIDE SEQUENCE [LARGE SCALE GENOMIC DNA]</scope>
    <source>
        <strain evidence="3 4">HHB10207 ss-3</strain>
    </source>
</reference>
<dbReference type="InterPro" id="IPR046520">
    <property type="entry name" value="DUF6697"/>
</dbReference>
<keyword evidence="4" id="KW-1185">Reference proteome</keyword>
<accession>A0A165ZCT3</accession>
<proteinExistence type="predicted"/>
<feature type="compositionally biased region" description="Acidic residues" evidence="1">
    <location>
        <begin position="256"/>
        <end position="270"/>
    </location>
</feature>
<dbReference type="OrthoDB" id="2757553at2759"/>
<evidence type="ECO:0000313" key="3">
    <source>
        <dbReference type="EMBL" id="KZT34176.1"/>
    </source>
</evidence>
<protein>
    <recommendedName>
        <fullName evidence="2">DUF6697 domain-containing protein</fullName>
    </recommendedName>
</protein>
<dbReference type="EMBL" id="KV428195">
    <property type="protein sequence ID" value="KZT34176.1"/>
    <property type="molecule type" value="Genomic_DNA"/>
</dbReference>
<sequence>MLNSKQPCLPDRKPLVSPAAASTEAPDDSLPLLVNPHRPWPALVLHAPVTLHRTEIRTFSRSALAELLGGGQQATVMNLKPIAATHAVRQILYASCVGNPGCPRQPGMSGYVNIGLGRDVEQFLKEEIRHLFAGTTANRGKTMYCYMGKYKCRRRHPLPVSKWLERTEEEQLEYAGYTQAKTKDLRTLDIKTIRSHYEAGRLFLPCVEVEFVEYDLGLAKALAEADPGCNENASTPQKRKTLTRQRRRICGSVSDSESEGMTDELDDSDSDGSVADQRSPKKSRQR</sequence>
<name>A0A165ZCT3_9AGAM</name>
<evidence type="ECO:0000313" key="4">
    <source>
        <dbReference type="Proteomes" id="UP000076798"/>
    </source>
</evidence>